<evidence type="ECO:0000313" key="3">
    <source>
        <dbReference type="Proteomes" id="UP001596047"/>
    </source>
</evidence>
<feature type="transmembrane region" description="Helical" evidence="1">
    <location>
        <begin position="27"/>
        <end position="48"/>
    </location>
</feature>
<accession>A0ABW0VTZ4</accession>
<keyword evidence="1" id="KW-0812">Transmembrane</keyword>
<feature type="transmembrane region" description="Helical" evidence="1">
    <location>
        <begin position="84"/>
        <end position="107"/>
    </location>
</feature>
<sequence>MIVAFSTVVLLVFSGYSILRTYKRRLWLSCMAGMMIAMTIGMIASIAFGTIAGVVYQPDLTSPTVAAVLFGMVCGYLSGKPVSVMAALDGILAGIMGGMMGAMLGVMATNHPNVILLFVDIVMVFVFLVLQQLITEEAVPPQPASTTSTVSAVSTAEADKLPELHKPKYSLLHPLVFGIGIAAIASVFLFQNSGDRANNQKETDIHEHSSVR</sequence>
<keyword evidence="1" id="KW-1133">Transmembrane helix</keyword>
<feature type="transmembrane region" description="Helical" evidence="1">
    <location>
        <begin position="114"/>
        <end position="134"/>
    </location>
</feature>
<dbReference type="Proteomes" id="UP001596047">
    <property type="component" value="Unassembled WGS sequence"/>
</dbReference>
<dbReference type="EMBL" id="JBHSOW010000028">
    <property type="protein sequence ID" value="MFC5648923.1"/>
    <property type="molecule type" value="Genomic_DNA"/>
</dbReference>
<comment type="caution">
    <text evidence="2">The sequence shown here is derived from an EMBL/GenBank/DDBJ whole genome shotgun (WGS) entry which is preliminary data.</text>
</comment>
<evidence type="ECO:0000313" key="2">
    <source>
        <dbReference type="EMBL" id="MFC5648923.1"/>
    </source>
</evidence>
<proteinExistence type="predicted"/>
<dbReference type="RefSeq" id="WP_379187414.1">
    <property type="nucleotide sequence ID" value="NZ_JBHSOW010000028.1"/>
</dbReference>
<feature type="transmembrane region" description="Helical" evidence="1">
    <location>
        <begin position="171"/>
        <end position="190"/>
    </location>
</feature>
<keyword evidence="3" id="KW-1185">Reference proteome</keyword>
<evidence type="ECO:0000256" key="1">
    <source>
        <dbReference type="SAM" id="Phobius"/>
    </source>
</evidence>
<name>A0ABW0VTZ4_9BACL</name>
<keyword evidence="1" id="KW-0472">Membrane</keyword>
<evidence type="ECO:0008006" key="4">
    <source>
        <dbReference type="Google" id="ProtNLM"/>
    </source>
</evidence>
<gene>
    <name evidence="2" type="ORF">ACFPYJ_07235</name>
</gene>
<protein>
    <recommendedName>
        <fullName evidence="4">DUF4203 domain-containing protein</fullName>
    </recommendedName>
</protein>
<organism evidence="2 3">
    <name type="scientific">Paenibacillus solisilvae</name>
    <dbReference type="NCBI Taxonomy" id="2486751"/>
    <lineage>
        <taxon>Bacteria</taxon>
        <taxon>Bacillati</taxon>
        <taxon>Bacillota</taxon>
        <taxon>Bacilli</taxon>
        <taxon>Bacillales</taxon>
        <taxon>Paenibacillaceae</taxon>
        <taxon>Paenibacillus</taxon>
    </lineage>
</organism>
<feature type="transmembrane region" description="Helical" evidence="1">
    <location>
        <begin position="60"/>
        <end position="78"/>
    </location>
</feature>
<reference evidence="3" key="1">
    <citation type="journal article" date="2019" name="Int. J. Syst. Evol. Microbiol.">
        <title>The Global Catalogue of Microorganisms (GCM) 10K type strain sequencing project: providing services to taxonomists for standard genome sequencing and annotation.</title>
        <authorList>
            <consortium name="The Broad Institute Genomics Platform"/>
            <consortium name="The Broad Institute Genome Sequencing Center for Infectious Disease"/>
            <person name="Wu L."/>
            <person name="Ma J."/>
        </authorList>
    </citation>
    <scope>NUCLEOTIDE SEQUENCE [LARGE SCALE GENOMIC DNA]</scope>
    <source>
        <strain evidence="3">CGMCC 1.3240</strain>
    </source>
</reference>